<dbReference type="InterPro" id="IPR011042">
    <property type="entry name" value="6-blade_b-propeller_TolB-like"/>
</dbReference>
<dbReference type="Gene3D" id="2.120.10.30">
    <property type="entry name" value="TolB, C-terminal domain"/>
    <property type="match status" value="1"/>
</dbReference>
<protein>
    <recommendedName>
        <fullName evidence="3">B box-type domain-containing protein</fullName>
    </recommendedName>
</protein>
<reference evidence="1" key="1">
    <citation type="submission" date="2019-08" db="EMBL/GenBank/DDBJ databases">
        <title>The improved chromosome-level genome for the pearl oyster Pinctada fucata martensii using PacBio sequencing and Hi-C.</title>
        <authorList>
            <person name="Zheng Z."/>
        </authorList>
    </citation>
    <scope>NUCLEOTIDE SEQUENCE</scope>
    <source>
        <strain evidence="1">ZZ-2019</strain>
        <tissue evidence="1">Adductor muscle</tissue>
    </source>
</reference>
<dbReference type="EMBL" id="VSWD01000007">
    <property type="protein sequence ID" value="KAK3098635.1"/>
    <property type="molecule type" value="Genomic_DNA"/>
</dbReference>
<gene>
    <name evidence="1" type="ORF">FSP39_021409</name>
</gene>
<name>A0AA88YB73_PINIB</name>
<sequence length="510" mass="58380">MSRKHTLIQIKDAIKGKVFASEENPFDCSLHKNRKIELFCFDHAEPCCLTCMTVHHRKCDKVTTLEEAAENFREDPTFVSFTKRMNELTSELRNERTCHDKAEKNFALQISQVKDQAQTKKREMIKHIKMLYTKFEDEIKMIEKQHDAEDNSGTLTQKIVQLELFVKTLDTLRSTSSDLSVFLEFHKMKGKQKDFEEFLDQYKSRKKQESVEFICHENVRKFKSVVSSFGKVRVVDSLAQAQALRSATIDYTSCTLKQVVTIVEEGVRFTDAVCVRSGTILAVDDIKRAIWAYDDTGTLLTKSDLPSNPWALAVVDSNKVVVTLRDQKTLQFFTFHEDSKTFRKGNTIQLIETPWAIECASNNLFVTFSQKVKKITLDGRIINELVIPESSFSLYGISIFNDNTIVSDDGYIATYSIHFIMLDSTPLVKFQRKYSKLDRPLGVTNDREGNVYVAGWGSNSVIQLSRTGDLLREILPSSAGFKQLMGINFTHDGSKFILTHQNKITLFELQ</sequence>
<proteinExistence type="predicted"/>
<dbReference type="PANTHER" id="PTHR25462">
    <property type="entry name" value="BONUS, ISOFORM C-RELATED"/>
    <property type="match status" value="1"/>
</dbReference>
<evidence type="ECO:0000313" key="1">
    <source>
        <dbReference type="EMBL" id="KAK3098635.1"/>
    </source>
</evidence>
<dbReference type="Proteomes" id="UP001186944">
    <property type="component" value="Unassembled WGS sequence"/>
</dbReference>
<dbReference type="PANTHER" id="PTHR25462:SF296">
    <property type="entry name" value="MEIOTIC P26, ISOFORM F"/>
    <property type="match status" value="1"/>
</dbReference>
<keyword evidence="2" id="KW-1185">Reference proteome</keyword>
<evidence type="ECO:0000313" key="2">
    <source>
        <dbReference type="Proteomes" id="UP001186944"/>
    </source>
</evidence>
<dbReference type="Gene3D" id="3.30.160.60">
    <property type="entry name" value="Classic Zinc Finger"/>
    <property type="match status" value="1"/>
</dbReference>
<dbReference type="InterPro" id="IPR047153">
    <property type="entry name" value="TRIM45/56/19-like"/>
</dbReference>
<comment type="caution">
    <text evidence="1">The sequence shown here is derived from an EMBL/GenBank/DDBJ whole genome shotgun (WGS) entry which is preliminary data.</text>
</comment>
<evidence type="ECO:0008006" key="3">
    <source>
        <dbReference type="Google" id="ProtNLM"/>
    </source>
</evidence>
<dbReference type="Gene3D" id="2.40.10.500">
    <property type="match status" value="1"/>
</dbReference>
<dbReference type="SUPFAM" id="SSF57845">
    <property type="entry name" value="B-box zinc-binding domain"/>
    <property type="match status" value="1"/>
</dbReference>
<dbReference type="AlphaFoldDB" id="A0AA88YB73"/>
<organism evidence="1 2">
    <name type="scientific">Pinctada imbricata</name>
    <name type="common">Atlantic pearl-oyster</name>
    <name type="synonym">Pinctada martensii</name>
    <dbReference type="NCBI Taxonomy" id="66713"/>
    <lineage>
        <taxon>Eukaryota</taxon>
        <taxon>Metazoa</taxon>
        <taxon>Spiralia</taxon>
        <taxon>Lophotrochozoa</taxon>
        <taxon>Mollusca</taxon>
        <taxon>Bivalvia</taxon>
        <taxon>Autobranchia</taxon>
        <taxon>Pteriomorphia</taxon>
        <taxon>Pterioida</taxon>
        <taxon>Pterioidea</taxon>
        <taxon>Pteriidae</taxon>
        <taxon>Pinctada</taxon>
    </lineage>
</organism>
<accession>A0AA88YB73</accession>
<dbReference type="SUPFAM" id="SSF63829">
    <property type="entry name" value="Calcium-dependent phosphotriesterase"/>
    <property type="match status" value="1"/>
</dbReference>